<dbReference type="PANTHER" id="PTHR43581">
    <property type="entry name" value="ATP/GTP PHOSPHATASE"/>
    <property type="match status" value="1"/>
</dbReference>
<protein>
    <submittedName>
        <fullName evidence="2">ATP-binding protein</fullName>
    </submittedName>
</protein>
<evidence type="ECO:0000313" key="3">
    <source>
        <dbReference type="Proteomes" id="UP001305421"/>
    </source>
</evidence>
<dbReference type="Gene3D" id="3.40.50.300">
    <property type="entry name" value="P-loop containing nucleotide triphosphate hydrolases"/>
    <property type="match status" value="1"/>
</dbReference>
<dbReference type="GO" id="GO:0005524">
    <property type="term" value="F:ATP binding"/>
    <property type="evidence" value="ECO:0007669"/>
    <property type="project" value="UniProtKB-KW"/>
</dbReference>
<keyword evidence="2" id="KW-0547">Nucleotide-binding</keyword>
<dbReference type="SUPFAM" id="SSF52540">
    <property type="entry name" value="P-loop containing nucleoside triphosphate hydrolases"/>
    <property type="match status" value="1"/>
</dbReference>
<dbReference type="Pfam" id="PF13304">
    <property type="entry name" value="AAA_21"/>
    <property type="match status" value="1"/>
</dbReference>
<evidence type="ECO:0000259" key="1">
    <source>
        <dbReference type="SMART" id="SM00382"/>
    </source>
</evidence>
<dbReference type="RefSeq" id="WP_311183664.1">
    <property type="nucleotide sequence ID" value="NZ_CP115543.1"/>
</dbReference>
<keyword evidence="3" id="KW-1185">Reference proteome</keyword>
<dbReference type="InterPro" id="IPR003959">
    <property type="entry name" value="ATPase_AAA_core"/>
</dbReference>
<feature type="domain" description="AAA+ ATPase" evidence="1">
    <location>
        <begin position="19"/>
        <end position="302"/>
    </location>
</feature>
<evidence type="ECO:0000313" key="2">
    <source>
        <dbReference type="EMBL" id="WNH49183.1"/>
    </source>
</evidence>
<dbReference type="PANTHER" id="PTHR43581:SF2">
    <property type="entry name" value="EXCINUCLEASE ATPASE SUBUNIT"/>
    <property type="match status" value="1"/>
</dbReference>
<gene>
    <name evidence="2" type="ORF">PDM28_02300</name>
</gene>
<name>A0ABY9YE79_9GAMM</name>
<dbReference type="Proteomes" id="UP001305421">
    <property type="component" value="Chromosome"/>
</dbReference>
<sequence>MDVIATSFGRLQQFNWRPQDSLTVVAGENGSGKSQLLRSVALDGLNHGSRVVALACSVHDKFVGLKMGSSHYAPNRRGSKPEAVLKNAIIEIQSRDELQLRTLSRLLEYCNFDPVIGVRVRFDRDRLYESDVSTLISQELSDWRKREDARSLIHLLRAGDFGETQWVNFAGSHYEFSAERSLINIVAMERLLVKVGLIESISISLRKSGREIPLQQASSGELSLIASLLFISSKVNGADLLLIDEPENSLHPRWQRDYIDLIAAAIGYSDIRVVIATHSPILVLSTLNTTMSKRVLVLSDTFEERVELEMSSLEEVLAEVFHSYTPRNTYLSSTLVELMDKFEAGRISKADVASKLQAIDKSGVDDRQRDALNTVWQVVQRNGGRL</sequence>
<dbReference type="InterPro" id="IPR003593">
    <property type="entry name" value="AAA+_ATPase"/>
</dbReference>
<dbReference type="SMART" id="SM00382">
    <property type="entry name" value="AAA"/>
    <property type="match status" value="1"/>
</dbReference>
<organism evidence="2 3">
    <name type="scientific">Stenotrophomonas aracearum</name>
    <dbReference type="NCBI Taxonomy" id="3003272"/>
    <lineage>
        <taxon>Bacteria</taxon>
        <taxon>Pseudomonadati</taxon>
        <taxon>Pseudomonadota</taxon>
        <taxon>Gammaproteobacteria</taxon>
        <taxon>Lysobacterales</taxon>
        <taxon>Lysobacteraceae</taxon>
        <taxon>Stenotrophomonas</taxon>
    </lineage>
</organism>
<reference evidence="2 3" key="1">
    <citation type="submission" date="2022-12" db="EMBL/GenBank/DDBJ databases">
        <title>Two new species, Stenotrophomonas aracearum and Stenotrophomonas oahuensis, isolated from Anthurium (Araceae family) in Hawaii.</title>
        <authorList>
            <person name="Chunag S.C."/>
            <person name="Dobhal S."/>
            <person name="Alvarez A."/>
            <person name="Arif M."/>
        </authorList>
    </citation>
    <scope>NUCLEOTIDE SEQUENCE [LARGE SCALE GENOMIC DNA]</scope>
    <source>
        <strain evidence="2 3">A5588</strain>
    </source>
</reference>
<dbReference type="InterPro" id="IPR051396">
    <property type="entry name" value="Bact_Antivir_Def_Nuclease"/>
</dbReference>
<dbReference type="EMBL" id="CP115543">
    <property type="protein sequence ID" value="WNH49183.1"/>
    <property type="molecule type" value="Genomic_DNA"/>
</dbReference>
<dbReference type="InterPro" id="IPR027417">
    <property type="entry name" value="P-loop_NTPase"/>
</dbReference>
<proteinExistence type="predicted"/>
<keyword evidence="2" id="KW-0067">ATP-binding</keyword>
<accession>A0ABY9YE79</accession>